<dbReference type="Proteomes" id="UP000254834">
    <property type="component" value="Chromosome"/>
</dbReference>
<evidence type="ECO:0000313" key="2">
    <source>
        <dbReference type="Proteomes" id="UP000254834"/>
    </source>
</evidence>
<accession>A0A345ZAB9</accession>
<protein>
    <submittedName>
        <fullName evidence="1">Uncharacterized protein</fullName>
    </submittedName>
</protein>
<gene>
    <name evidence="1" type="ORF">C0J27_00525</name>
</gene>
<sequence length="167" mass="18943">MIKNFLIIACMAITIIYPSEYESDAETVVEKFDMNQFHQEQNIYAFLHQLNNQYAHYHTQEETLRESPPYTCPSCIIDPLTMLRNACAVPSAQCAESKCITASDCCCEKILCNVEKTYFNQTVTSCCKLTCATLCVPVCKHVVTPDCIRCLCFTAGCYWLDAKKESK</sequence>
<organism evidence="1 2">
    <name type="scientific">Candidatus Chromulinivorax destructor</name>
    <dbReference type="NCBI Taxonomy" id="2066483"/>
    <lineage>
        <taxon>Bacteria</taxon>
        <taxon>Candidatus Babelota</taxon>
        <taxon>Candidatus Babeliae</taxon>
        <taxon>Candidatus Babeliales</taxon>
        <taxon>Candidatus Chromulinivoraceae</taxon>
        <taxon>Candidatus Chromulinivorax</taxon>
    </lineage>
</organism>
<reference evidence="1 2" key="1">
    <citation type="submission" date="2017-12" db="EMBL/GenBank/DDBJ databases">
        <title>Chromulinavorax destructans is a abundant pathogen of dominant heterotrophic picoflagllates.</title>
        <authorList>
            <person name="Deeg C.M."/>
            <person name="Zimmer M."/>
            <person name="Suttle C.A."/>
        </authorList>
    </citation>
    <scope>NUCLEOTIDE SEQUENCE [LARGE SCALE GENOMIC DNA]</scope>
    <source>
        <strain evidence="1 2">SeV1</strain>
    </source>
</reference>
<dbReference type="AlphaFoldDB" id="A0A345ZAB9"/>
<dbReference type="KEGG" id="cdes:C0J27_00525"/>
<dbReference type="RefSeq" id="WP_115585251.1">
    <property type="nucleotide sequence ID" value="NZ_CP025544.1"/>
</dbReference>
<keyword evidence="2" id="KW-1185">Reference proteome</keyword>
<dbReference type="EMBL" id="CP025544">
    <property type="protein sequence ID" value="AXK60236.1"/>
    <property type="molecule type" value="Genomic_DNA"/>
</dbReference>
<evidence type="ECO:0000313" key="1">
    <source>
        <dbReference type="EMBL" id="AXK60236.1"/>
    </source>
</evidence>
<name>A0A345ZAB9_9BACT</name>
<proteinExistence type="predicted"/>